<dbReference type="Pfam" id="PF02852">
    <property type="entry name" value="Pyr_redox_dim"/>
    <property type="match status" value="1"/>
</dbReference>
<dbReference type="InterPro" id="IPR016156">
    <property type="entry name" value="FAD/NAD-linked_Rdtase_dimer_sf"/>
</dbReference>
<keyword evidence="6" id="KW-1015">Disulfide bond</keyword>
<dbReference type="FunFam" id="3.30.390.30:FF:000001">
    <property type="entry name" value="Dihydrolipoyl dehydrogenase"/>
    <property type="match status" value="1"/>
</dbReference>
<evidence type="ECO:0000256" key="10">
    <source>
        <dbReference type="RuleBase" id="RU003691"/>
    </source>
</evidence>
<comment type="cofactor">
    <cofactor evidence="8">
        <name>FAD</name>
        <dbReference type="ChEBI" id="CHEBI:57692"/>
    </cofactor>
    <text evidence="8">Binds 1 FAD per subunit.</text>
</comment>
<dbReference type="AlphaFoldDB" id="A0A502CR98"/>
<evidence type="ECO:0000259" key="11">
    <source>
        <dbReference type="Pfam" id="PF02852"/>
    </source>
</evidence>
<dbReference type="RefSeq" id="WP_140867585.1">
    <property type="nucleotide sequence ID" value="NZ_RCZK01000002.1"/>
</dbReference>
<accession>A0A502CR98</accession>
<keyword evidence="14" id="KW-1185">Reference proteome</keyword>
<sequence>MSERFDLIVIGAGSAGLTAAGGAAMFGLKVALVEAGAMGGECLNTGCVPSKALLAAAACAHGARDGARFGVGASPTVTWSGVRTHIAGAIAAIAPNDAQERFEAMGIDVIRTRAHFLDDRTLGVGNRRLTAPRIVIATGSNPAVPAIEGLADVPYLTNETIFSLDVLPDHLVILGGGAVGIEMAQAFRRLGAAVTVIAPHPPLARDDAEAAAVVLRALRDEGVVFETGHQATRIVGQDGKITVTLADGRAITGSHLLVATGRRANIADLDLASAGVEAGDDGIVVDAQRRSANKRIYAIGDCRAGPRLTHVAGYEGSLVALNIALGLPGKVDWRALPHVLYTDPELAQIGLTEAAAREKYGEVDVTRDTFADNDRAVTEGDTRGFLKLIRHRRRVVGVTIVGAHAGDLLLPWTQIITGKATAFALGSAIVAYPSLSEIAKAAAFRAYAPAVFGPWPKRWAGIVARTRRWRA</sequence>
<dbReference type="GO" id="GO:0050660">
    <property type="term" value="F:flavin adenine dinucleotide binding"/>
    <property type="evidence" value="ECO:0007669"/>
    <property type="project" value="TreeGrafter"/>
</dbReference>
<keyword evidence="3 8" id="KW-0274">FAD</keyword>
<dbReference type="EMBL" id="RCZK01000002">
    <property type="protein sequence ID" value="TPG14326.1"/>
    <property type="molecule type" value="Genomic_DNA"/>
</dbReference>
<keyword evidence="5 10" id="KW-0560">Oxidoreductase</keyword>
<dbReference type="PRINTS" id="PR00411">
    <property type="entry name" value="PNDRDTASEI"/>
</dbReference>
<keyword evidence="8" id="KW-0520">NAD</keyword>
<evidence type="ECO:0000313" key="13">
    <source>
        <dbReference type="EMBL" id="TPG14326.1"/>
    </source>
</evidence>
<dbReference type="InterPro" id="IPR001100">
    <property type="entry name" value="Pyr_nuc-diS_OxRdtase"/>
</dbReference>
<dbReference type="PRINTS" id="PR00368">
    <property type="entry name" value="FADPNR"/>
</dbReference>
<evidence type="ECO:0000256" key="9">
    <source>
        <dbReference type="PIRSR" id="PIRSR000350-4"/>
    </source>
</evidence>
<keyword evidence="8" id="KW-0547">Nucleotide-binding</keyword>
<evidence type="ECO:0000256" key="5">
    <source>
        <dbReference type="ARBA" id="ARBA00023002"/>
    </source>
</evidence>
<dbReference type="Gene3D" id="3.30.390.30">
    <property type="match status" value="1"/>
</dbReference>
<evidence type="ECO:0000256" key="2">
    <source>
        <dbReference type="ARBA" id="ARBA00022630"/>
    </source>
</evidence>
<feature type="binding site" evidence="8">
    <location>
        <position position="51"/>
    </location>
    <ligand>
        <name>FAD</name>
        <dbReference type="ChEBI" id="CHEBI:57692"/>
    </ligand>
</feature>
<feature type="domain" description="Pyridine nucleotide-disulphide oxidoreductase dimerisation" evidence="11">
    <location>
        <begin position="337"/>
        <end position="442"/>
    </location>
</feature>
<gene>
    <name evidence="13" type="ORF">EAH84_03160</name>
</gene>
<evidence type="ECO:0000256" key="8">
    <source>
        <dbReference type="PIRSR" id="PIRSR000350-3"/>
    </source>
</evidence>
<evidence type="ECO:0000313" key="14">
    <source>
        <dbReference type="Proteomes" id="UP000318413"/>
    </source>
</evidence>
<feature type="binding site" evidence="8">
    <location>
        <begin position="138"/>
        <end position="140"/>
    </location>
    <ligand>
        <name>FAD</name>
        <dbReference type="ChEBI" id="CHEBI:57692"/>
    </ligand>
</feature>
<reference evidence="13 14" key="1">
    <citation type="journal article" date="2019" name="Environ. Microbiol.">
        <title>Species interactions and distinct microbial communities in high Arctic permafrost affected cryosols are associated with the CH4 and CO2 gas fluxes.</title>
        <authorList>
            <person name="Altshuler I."/>
            <person name="Hamel J."/>
            <person name="Turney S."/>
            <person name="Magnuson E."/>
            <person name="Levesque R."/>
            <person name="Greer C."/>
            <person name="Whyte L.G."/>
        </authorList>
    </citation>
    <scope>NUCLEOTIDE SEQUENCE [LARGE SCALE GENOMIC DNA]</scope>
    <source>
        <strain evidence="13 14">S5.1</strain>
    </source>
</reference>
<dbReference type="PIRSF" id="PIRSF000350">
    <property type="entry name" value="Mercury_reductase_MerA"/>
    <property type="match status" value="1"/>
</dbReference>
<proteinExistence type="inferred from homology"/>
<dbReference type="InterPro" id="IPR004099">
    <property type="entry name" value="Pyr_nucl-diS_OxRdtase_dimer"/>
</dbReference>
<dbReference type="InterPro" id="IPR023753">
    <property type="entry name" value="FAD/NAD-binding_dom"/>
</dbReference>
<dbReference type="PROSITE" id="PS00076">
    <property type="entry name" value="PYRIDINE_REDOX_1"/>
    <property type="match status" value="1"/>
</dbReference>
<dbReference type="Proteomes" id="UP000318413">
    <property type="component" value="Unassembled WGS sequence"/>
</dbReference>
<evidence type="ECO:0000256" key="6">
    <source>
        <dbReference type="ARBA" id="ARBA00023157"/>
    </source>
</evidence>
<protein>
    <submittedName>
        <fullName evidence="13">FAD-binding protein</fullName>
    </submittedName>
</protein>
<dbReference type="GO" id="GO:0003955">
    <property type="term" value="F:NAD(P)H dehydrogenase (quinone) activity"/>
    <property type="evidence" value="ECO:0007669"/>
    <property type="project" value="TreeGrafter"/>
</dbReference>
<evidence type="ECO:0000259" key="12">
    <source>
        <dbReference type="Pfam" id="PF07992"/>
    </source>
</evidence>
<dbReference type="SUPFAM" id="SSF55424">
    <property type="entry name" value="FAD/NAD-linked reductases, dimerisation (C-terminal) domain"/>
    <property type="match status" value="1"/>
</dbReference>
<keyword evidence="4" id="KW-0521">NADP</keyword>
<evidence type="ECO:0000256" key="7">
    <source>
        <dbReference type="ARBA" id="ARBA00023284"/>
    </source>
</evidence>
<organism evidence="13 14">
    <name type="scientific">Sphingomonas oligophenolica</name>
    <dbReference type="NCBI Taxonomy" id="301154"/>
    <lineage>
        <taxon>Bacteria</taxon>
        <taxon>Pseudomonadati</taxon>
        <taxon>Pseudomonadota</taxon>
        <taxon>Alphaproteobacteria</taxon>
        <taxon>Sphingomonadales</taxon>
        <taxon>Sphingomonadaceae</taxon>
        <taxon>Sphingomonas</taxon>
    </lineage>
</organism>
<feature type="domain" description="FAD/NAD(P)-binding" evidence="12">
    <location>
        <begin position="5"/>
        <end position="316"/>
    </location>
</feature>
<feature type="binding site" evidence="8">
    <location>
        <position position="261"/>
    </location>
    <ligand>
        <name>NAD(+)</name>
        <dbReference type="ChEBI" id="CHEBI:57540"/>
    </ligand>
</feature>
<feature type="binding site" evidence="8">
    <location>
        <position position="301"/>
    </location>
    <ligand>
        <name>FAD</name>
        <dbReference type="ChEBI" id="CHEBI:57692"/>
    </ligand>
</feature>
<feature type="disulfide bond" description="Redox-active" evidence="9">
    <location>
        <begin position="42"/>
        <end position="47"/>
    </location>
</feature>
<comment type="similarity">
    <text evidence="1 10">Belongs to the class-I pyridine nucleotide-disulfide oxidoreductase family.</text>
</comment>
<dbReference type="GO" id="GO:0016668">
    <property type="term" value="F:oxidoreductase activity, acting on a sulfur group of donors, NAD(P) as acceptor"/>
    <property type="evidence" value="ECO:0007669"/>
    <property type="project" value="InterPro"/>
</dbReference>
<comment type="caution">
    <text evidence="13">The sequence shown here is derived from an EMBL/GenBank/DDBJ whole genome shotgun (WGS) entry which is preliminary data.</text>
</comment>
<dbReference type="InterPro" id="IPR036188">
    <property type="entry name" value="FAD/NAD-bd_sf"/>
</dbReference>
<feature type="binding site" evidence="8">
    <location>
        <begin position="175"/>
        <end position="182"/>
    </location>
    <ligand>
        <name>NAD(+)</name>
        <dbReference type="ChEBI" id="CHEBI:57540"/>
    </ligand>
</feature>
<dbReference type="SUPFAM" id="SSF51905">
    <property type="entry name" value="FAD/NAD(P)-binding domain"/>
    <property type="match status" value="1"/>
</dbReference>
<evidence type="ECO:0000256" key="1">
    <source>
        <dbReference type="ARBA" id="ARBA00007532"/>
    </source>
</evidence>
<dbReference type="PANTHER" id="PTHR43014">
    <property type="entry name" value="MERCURIC REDUCTASE"/>
    <property type="match status" value="1"/>
</dbReference>
<name>A0A502CR98_9SPHN</name>
<evidence type="ECO:0000256" key="3">
    <source>
        <dbReference type="ARBA" id="ARBA00022827"/>
    </source>
</evidence>
<keyword evidence="2 10" id="KW-0285">Flavoprotein</keyword>
<evidence type="ECO:0000256" key="4">
    <source>
        <dbReference type="ARBA" id="ARBA00022857"/>
    </source>
</evidence>
<dbReference type="OrthoDB" id="9781772at2"/>
<keyword evidence="7 10" id="KW-0676">Redox-active center</keyword>
<dbReference type="InterPro" id="IPR012999">
    <property type="entry name" value="Pyr_OxRdtase_I_AS"/>
</dbReference>
<dbReference type="Gene3D" id="3.50.50.60">
    <property type="entry name" value="FAD/NAD(P)-binding domain"/>
    <property type="match status" value="2"/>
</dbReference>
<dbReference type="PANTHER" id="PTHR43014:SF2">
    <property type="entry name" value="MERCURIC REDUCTASE"/>
    <property type="match status" value="1"/>
</dbReference>
<dbReference type="Pfam" id="PF07992">
    <property type="entry name" value="Pyr_redox_2"/>
    <property type="match status" value="1"/>
</dbReference>